<evidence type="ECO:0000259" key="4">
    <source>
        <dbReference type="Pfam" id="PF04127"/>
    </source>
</evidence>
<evidence type="ECO:0000313" key="5">
    <source>
        <dbReference type="EMBL" id="SVC08076.1"/>
    </source>
</evidence>
<dbReference type="EMBL" id="UINC01072439">
    <property type="protein sequence ID" value="SVC08076.1"/>
    <property type="molecule type" value="Genomic_DNA"/>
</dbReference>
<dbReference type="InterPro" id="IPR036551">
    <property type="entry name" value="Flavin_trans-like"/>
</dbReference>
<accession>A0A382J832</accession>
<gene>
    <name evidence="5" type="ORF">METZ01_LOCUS260930</name>
</gene>
<dbReference type="Pfam" id="PF02441">
    <property type="entry name" value="Flavoprotein"/>
    <property type="match status" value="1"/>
</dbReference>
<evidence type="ECO:0000256" key="1">
    <source>
        <dbReference type="ARBA" id="ARBA00022793"/>
    </source>
</evidence>
<keyword evidence="2" id="KW-0456">Lyase</keyword>
<protein>
    <recommendedName>
        <fullName evidence="6">Flavoprotein domain-containing protein</fullName>
    </recommendedName>
</protein>
<proteinExistence type="inferred from homology"/>
<evidence type="ECO:0000256" key="2">
    <source>
        <dbReference type="ARBA" id="ARBA00023239"/>
    </source>
</evidence>
<dbReference type="GO" id="GO:0015937">
    <property type="term" value="P:coenzyme A biosynthetic process"/>
    <property type="evidence" value="ECO:0007669"/>
    <property type="project" value="InterPro"/>
</dbReference>
<dbReference type="Gene3D" id="3.40.50.10300">
    <property type="entry name" value="CoaB-like"/>
    <property type="match status" value="1"/>
</dbReference>
<dbReference type="Gene3D" id="3.40.50.1950">
    <property type="entry name" value="Flavin prenyltransferase-like"/>
    <property type="match status" value="1"/>
</dbReference>
<feature type="domain" description="DNA/pantothenate metabolism flavoprotein C-terminal" evidence="4">
    <location>
        <begin position="187"/>
        <end position="348"/>
    </location>
</feature>
<dbReference type="GO" id="GO:0015941">
    <property type="term" value="P:pantothenate catabolic process"/>
    <property type="evidence" value="ECO:0007669"/>
    <property type="project" value="InterPro"/>
</dbReference>
<organism evidence="5">
    <name type="scientific">marine metagenome</name>
    <dbReference type="NCBI Taxonomy" id="408172"/>
    <lineage>
        <taxon>unclassified sequences</taxon>
        <taxon>metagenomes</taxon>
        <taxon>ecological metagenomes</taxon>
    </lineage>
</organism>
<feature type="domain" description="Flavoprotein" evidence="3">
    <location>
        <begin position="4"/>
        <end position="175"/>
    </location>
</feature>
<dbReference type="PANTHER" id="PTHR14359">
    <property type="entry name" value="HOMO-OLIGOMERIC FLAVIN CONTAINING CYS DECARBOXYLASE FAMILY"/>
    <property type="match status" value="1"/>
</dbReference>
<name>A0A382J832_9ZZZZ</name>
<dbReference type="HAMAP" id="MF_02225">
    <property type="entry name" value="CoaBC"/>
    <property type="match status" value="1"/>
</dbReference>
<dbReference type="GO" id="GO:0004633">
    <property type="term" value="F:phosphopantothenoylcysteine decarboxylase activity"/>
    <property type="evidence" value="ECO:0007669"/>
    <property type="project" value="InterPro"/>
</dbReference>
<reference evidence="5" key="1">
    <citation type="submission" date="2018-05" db="EMBL/GenBank/DDBJ databases">
        <authorList>
            <person name="Lanie J.A."/>
            <person name="Ng W.-L."/>
            <person name="Kazmierczak K.M."/>
            <person name="Andrzejewski T.M."/>
            <person name="Davidsen T.M."/>
            <person name="Wayne K.J."/>
            <person name="Tettelin H."/>
            <person name="Glass J.I."/>
            <person name="Rusch D."/>
            <person name="Podicherti R."/>
            <person name="Tsui H.-C.T."/>
            <person name="Winkler M.E."/>
        </authorList>
    </citation>
    <scope>NUCLEOTIDE SEQUENCE</scope>
</reference>
<dbReference type="GO" id="GO:0004632">
    <property type="term" value="F:phosphopantothenate--cysteine ligase activity"/>
    <property type="evidence" value="ECO:0007669"/>
    <property type="project" value="InterPro"/>
</dbReference>
<dbReference type="NCBIfam" id="TIGR00521">
    <property type="entry name" value="coaBC_dfp"/>
    <property type="match status" value="1"/>
</dbReference>
<dbReference type="GO" id="GO:0071513">
    <property type="term" value="C:phosphopantothenoylcysteine decarboxylase complex"/>
    <property type="evidence" value="ECO:0007669"/>
    <property type="project" value="TreeGrafter"/>
</dbReference>
<evidence type="ECO:0000259" key="3">
    <source>
        <dbReference type="Pfam" id="PF02441"/>
    </source>
</evidence>
<dbReference type="InterPro" id="IPR007085">
    <property type="entry name" value="DNA/pantothenate-metab_flavo_C"/>
</dbReference>
<dbReference type="InterPro" id="IPR003382">
    <property type="entry name" value="Flavoprotein"/>
</dbReference>
<dbReference type="Pfam" id="PF04127">
    <property type="entry name" value="DFP"/>
    <property type="match status" value="1"/>
</dbReference>
<dbReference type="PANTHER" id="PTHR14359:SF6">
    <property type="entry name" value="PHOSPHOPANTOTHENOYLCYSTEINE DECARBOXYLASE"/>
    <property type="match status" value="1"/>
</dbReference>
<feature type="non-terminal residue" evidence="5">
    <location>
        <position position="349"/>
    </location>
</feature>
<dbReference type="AlphaFoldDB" id="A0A382J832"/>
<dbReference type="InterPro" id="IPR035929">
    <property type="entry name" value="CoaB-like_sf"/>
</dbReference>
<dbReference type="SUPFAM" id="SSF52507">
    <property type="entry name" value="Homo-oligomeric flavin-containing Cys decarboxylases, HFCD"/>
    <property type="match status" value="1"/>
</dbReference>
<dbReference type="InterPro" id="IPR005252">
    <property type="entry name" value="CoaBC"/>
</dbReference>
<evidence type="ECO:0008006" key="6">
    <source>
        <dbReference type="Google" id="ProtNLM"/>
    </source>
</evidence>
<keyword evidence="1" id="KW-0210">Decarboxylase</keyword>
<sequence>IKNKNIILGVTGSIAAYKSIFLASLLVKEGANVQVIMSQSSKEFVGESSFSGITHNSVITGYYGEKTNLNIDHIELAKKADIIVIAPATANTIAKLALGISDNPIIGSVLATSAPILIAPAMDGEMYKSKQVTENIKKLLDDKTFFTGPDKGRLASGINEKGRMSEPEEILDKIKYIFSNNNDYKNVKSIVTAGGTREAIDPVRFITNKSSGKMGIAIAEALRDRGSNVTMIHSNLYKNHKIEGIDYVKIQTAEEMKTEIFNKIEDSDLIIMAAAVGDFRVKTINRNKLKKDQLTNLYLEKNPDILKSINKSNIVKVGFAAESENLLENAKEKFTSKDCNIIVANDITE</sequence>
<dbReference type="GO" id="GO:0010181">
    <property type="term" value="F:FMN binding"/>
    <property type="evidence" value="ECO:0007669"/>
    <property type="project" value="InterPro"/>
</dbReference>
<dbReference type="SUPFAM" id="SSF102645">
    <property type="entry name" value="CoaB-like"/>
    <property type="match status" value="1"/>
</dbReference>
<feature type="non-terminal residue" evidence="5">
    <location>
        <position position="1"/>
    </location>
</feature>